<reference evidence="2" key="1">
    <citation type="submission" date="2022-10" db="EMBL/GenBank/DDBJ databases">
        <authorList>
            <person name="Yue Y."/>
        </authorList>
    </citation>
    <scope>NUCLEOTIDE SEQUENCE</scope>
    <source>
        <strain evidence="2">Z654</strain>
    </source>
</reference>
<keyword evidence="1" id="KW-0472">Membrane</keyword>
<keyword evidence="1" id="KW-0812">Transmembrane</keyword>
<evidence type="ECO:0000313" key="2">
    <source>
        <dbReference type="EMBL" id="MCV6824852.1"/>
    </source>
</evidence>
<dbReference type="AlphaFoldDB" id="A0AAE3J3K9"/>
<gene>
    <name evidence="2" type="ORF">OH136_09820</name>
</gene>
<keyword evidence="1" id="KW-1133">Transmembrane helix</keyword>
<sequence length="240" mass="25950">MKHHISALLTLVLAIAFAIAPLLTSPFSGFDSEQLPIPQIDPPIQPAGYAFAIWGLIYIWLIVSAAFGYLKRREDPEWQRARLPLCFSLAIGVPWLAIANTSAIWATITIFLMALGAVVALLQAPNRDRWMLQAPVGIYAGWLTAATCVSLGTTMAGYGVFLGALGWAYCGISLGLIASVAVYRQRPNAPEYLIAVIWALVGILVANMPQDLMLSGFVALGILVLGGLVLREELFTKEHS</sequence>
<comment type="caution">
    <text evidence="2">The sequence shown here is derived from an EMBL/GenBank/DDBJ whole genome shotgun (WGS) entry which is preliminary data.</text>
</comment>
<dbReference type="RefSeq" id="WP_263953703.1">
    <property type="nucleotide sequence ID" value="NZ_JAOYFC010000002.1"/>
</dbReference>
<dbReference type="PANTHER" id="PTHR33802:SF1">
    <property type="entry name" value="XK-RELATED PROTEIN"/>
    <property type="match status" value="1"/>
</dbReference>
<dbReference type="PANTHER" id="PTHR33802">
    <property type="entry name" value="SI:CH211-161H7.5-RELATED"/>
    <property type="match status" value="1"/>
</dbReference>
<feature type="transmembrane region" description="Helical" evidence="1">
    <location>
        <begin position="104"/>
        <end position="124"/>
    </location>
</feature>
<dbReference type="EMBL" id="JAOYFC010000002">
    <property type="protein sequence ID" value="MCV6824852.1"/>
    <property type="molecule type" value="Genomic_DNA"/>
</dbReference>
<feature type="transmembrane region" description="Helical" evidence="1">
    <location>
        <begin position="190"/>
        <end position="206"/>
    </location>
</feature>
<feature type="transmembrane region" description="Helical" evidence="1">
    <location>
        <begin position="164"/>
        <end position="183"/>
    </location>
</feature>
<feature type="transmembrane region" description="Helical" evidence="1">
    <location>
        <begin position="212"/>
        <end position="230"/>
    </location>
</feature>
<feature type="transmembrane region" description="Helical" evidence="1">
    <location>
        <begin position="136"/>
        <end position="158"/>
    </location>
</feature>
<keyword evidence="3" id="KW-1185">Reference proteome</keyword>
<feature type="transmembrane region" description="Helical" evidence="1">
    <location>
        <begin position="81"/>
        <end position="98"/>
    </location>
</feature>
<dbReference type="Proteomes" id="UP001208041">
    <property type="component" value="Unassembled WGS sequence"/>
</dbReference>
<evidence type="ECO:0000313" key="3">
    <source>
        <dbReference type="Proteomes" id="UP001208041"/>
    </source>
</evidence>
<protein>
    <submittedName>
        <fullName evidence="2">Uncharacterized protein</fullName>
    </submittedName>
</protein>
<proteinExistence type="predicted"/>
<organism evidence="2 3">
    <name type="scientific">Halocynthiibacter halioticoli</name>
    <dbReference type="NCBI Taxonomy" id="2986804"/>
    <lineage>
        <taxon>Bacteria</taxon>
        <taxon>Pseudomonadati</taxon>
        <taxon>Pseudomonadota</taxon>
        <taxon>Alphaproteobacteria</taxon>
        <taxon>Rhodobacterales</taxon>
        <taxon>Paracoccaceae</taxon>
        <taxon>Halocynthiibacter</taxon>
    </lineage>
</organism>
<name>A0AAE3J3K9_9RHOB</name>
<feature type="transmembrane region" description="Helical" evidence="1">
    <location>
        <begin position="48"/>
        <end position="69"/>
    </location>
</feature>
<accession>A0AAE3J3K9</accession>
<evidence type="ECO:0000256" key="1">
    <source>
        <dbReference type="SAM" id="Phobius"/>
    </source>
</evidence>